<sequence>MPGFINKLGWQITGSLNLFKVSVKGGIPLEQIALKIPAFRSLYNHYINWVLRDVLTNKKGVQNSVLADSYNGVFRNDKYFKYKSYSPTRVIEIDGTLIWIKLQNGLQIGDIENIGSTFESVIKN</sequence>
<name>A0ABX1W179_9SPHI</name>
<accession>A0ABX1W179</accession>
<evidence type="ECO:0000313" key="1">
    <source>
        <dbReference type="EMBL" id="NNU33987.1"/>
    </source>
</evidence>
<dbReference type="Proteomes" id="UP000566071">
    <property type="component" value="Unassembled WGS sequence"/>
</dbReference>
<gene>
    <name evidence="1" type="ORF">HK413_07145</name>
</gene>
<reference evidence="1 2" key="1">
    <citation type="submission" date="2020-05" db="EMBL/GenBank/DDBJ databases">
        <authorList>
            <person name="Khan S.A."/>
            <person name="Jeon C.O."/>
            <person name="Chun B.H."/>
        </authorList>
    </citation>
    <scope>NUCLEOTIDE SEQUENCE [LARGE SCALE GENOMIC DNA]</scope>
    <source>
        <strain evidence="1 2">S1162</strain>
    </source>
</reference>
<comment type="caution">
    <text evidence="1">The sequence shown here is derived from an EMBL/GenBank/DDBJ whole genome shotgun (WGS) entry which is preliminary data.</text>
</comment>
<dbReference type="RefSeq" id="WP_175269671.1">
    <property type="nucleotide sequence ID" value="NZ_JABFCR010000026.1"/>
</dbReference>
<protein>
    <submittedName>
        <fullName evidence="1">Uncharacterized protein</fullName>
    </submittedName>
</protein>
<keyword evidence="2" id="KW-1185">Reference proteome</keyword>
<proteinExistence type="predicted"/>
<dbReference type="EMBL" id="JABFCR010000026">
    <property type="protein sequence ID" value="NNU33987.1"/>
    <property type="molecule type" value="Genomic_DNA"/>
</dbReference>
<evidence type="ECO:0000313" key="2">
    <source>
        <dbReference type="Proteomes" id="UP000566071"/>
    </source>
</evidence>
<organism evidence="1 2">
    <name type="scientific">Mucilaginibacter humi</name>
    <dbReference type="NCBI Taxonomy" id="2732510"/>
    <lineage>
        <taxon>Bacteria</taxon>
        <taxon>Pseudomonadati</taxon>
        <taxon>Bacteroidota</taxon>
        <taxon>Sphingobacteriia</taxon>
        <taxon>Sphingobacteriales</taxon>
        <taxon>Sphingobacteriaceae</taxon>
        <taxon>Mucilaginibacter</taxon>
    </lineage>
</organism>